<keyword evidence="1" id="KW-0732">Signal</keyword>
<gene>
    <name evidence="2" type="ORF">SOO65_14490</name>
</gene>
<feature type="chain" id="PRO_5043343361" description="Outer membrane protein beta-barrel domain-containing protein" evidence="1">
    <location>
        <begin position="21"/>
        <end position="297"/>
    </location>
</feature>
<dbReference type="Gene3D" id="2.40.160.20">
    <property type="match status" value="1"/>
</dbReference>
<keyword evidence="3" id="KW-1185">Reference proteome</keyword>
<evidence type="ECO:0008006" key="4">
    <source>
        <dbReference type="Google" id="ProtNLM"/>
    </source>
</evidence>
<dbReference type="Proteomes" id="UP001324634">
    <property type="component" value="Chromosome"/>
</dbReference>
<organism evidence="2 3">
    <name type="scientific">Peredibacter starrii</name>
    <dbReference type="NCBI Taxonomy" id="28202"/>
    <lineage>
        <taxon>Bacteria</taxon>
        <taxon>Pseudomonadati</taxon>
        <taxon>Bdellovibrionota</taxon>
        <taxon>Bacteriovoracia</taxon>
        <taxon>Bacteriovoracales</taxon>
        <taxon>Bacteriovoracaceae</taxon>
        <taxon>Peredibacter</taxon>
    </lineage>
</organism>
<protein>
    <recommendedName>
        <fullName evidence="4">Outer membrane protein beta-barrel domain-containing protein</fullName>
    </recommendedName>
</protein>
<evidence type="ECO:0000313" key="3">
    <source>
        <dbReference type="Proteomes" id="UP001324634"/>
    </source>
</evidence>
<evidence type="ECO:0000256" key="1">
    <source>
        <dbReference type="SAM" id="SignalP"/>
    </source>
</evidence>
<feature type="signal peptide" evidence="1">
    <location>
        <begin position="1"/>
        <end position="20"/>
    </location>
</feature>
<dbReference type="InterPro" id="IPR011250">
    <property type="entry name" value="OMP/PagP_B-barrel"/>
</dbReference>
<dbReference type="AlphaFoldDB" id="A0AAX4HL28"/>
<accession>A0AAX4HL28</accession>
<dbReference type="KEGG" id="psti:SOO65_14490"/>
<reference evidence="2 3" key="1">
    <citation type="submission" date="2023-11" db="EMBL/GenBank/DDBJ databases">
        <title>Peredibacter starrii A3.12.</title>
        <authorList>
            <person name="Mitchell R.J."/>
        </authorList>
    </citation>
    <scope>NUCLEOTIDE SEQUENCE [LARGE SCALE GENOMIC DNA]</scope>
    <source>
        <strain evidence="2 3">A3.12</strain>
    </source>
</reference>
<dbReference type="SUPFAM" id="SSF56925">
    <property type="entry name" value="OMPA-like"/>
    <property type="match status" value="1"/>
</dbReference>
<dbReference type="EMBL" id="CP139487">
    <property type="protein sequence ID" value="WPU63900.1"/>
    <property type="molecule type" value="Genomic_DNA"/>
</dbReference>
<evidence type="ECO:0000313" key="2">
    <source>
        <dbReference type="EMBL" id="WPU63900.1"/>
    </source>
</evidence>
<name>A0AAX4HL28_9BACT</name>
<sequence length="297" mass="32997">MQLRHTIFLCLLFLSVSAHAFELIMIQAVSDTRKTFITRNGKRQGVQPGMTGTFTAEDVSILAKAINVSGNFTQWQIVNADAMLPFEKGTIVTYYPATEYIWALSPETERKKYIKTMIPVARRSWVFKGGLTRGLSESVSDAPANTSKRGGFTGEIYFEKDIPNGGGLAFDIGVRYEREVINYSGASLVTKRSLLIGDVLYYFDSFRDFLSGGKFFLGAGLGYGMSNTSTVGLEQSGPVSLLPTVKAGVTLPFNETWEFLTDAAFESLNTREEQEDGRVQTTTQTNFKFGFGLRRFF</sequence>
<proteinExistence type="predicted"/>
<dbReference type="RefSeq" id="WP_321391501.1">
    <property type="nucleotide sequence ID" value="NZ_CP139487.1"/>
</dbReference>